<evidence type="ECO:0000256" key="2">
    <source>
        <dbReference type="SAM" id="SignalP"/>
    </source>
</evidence>
<dbReference type="AlphaFoldDB" id="A0A975PG85"/>
<dbReference type="PROSITE" id="PS51782">
    <property type="entry name" value="LYSM"/>
    <property type="match status" value="1"/>
</dbReference>
<evidence type="ECO:0000256" key="1">
    <source>
        <dbReference type="SAM" id="MobiDB-lite"/>
    </source>
</evidence>
<proteinExistence type="predicted"/>
<accession>A0A975PG85</accession>
<evidence type="ECO:0000259" key="3">
    <source>
        <dbReference type="PROSITE" id="PS51782"/>
    </source>
</evidence>
<feature type="compositionally biased region" description="Low complexity" evidence="1">
    <location>
        <begin position="192"/>
        <end position="205"/>
    </location>
</feature>
<feature type="compositionally biased region" description="Basic and acidic residues" evidence="1">
    <location>
        <begin position="128"/>
        <end position="165"/>
    </location>
</feature>
<feature type="signal peptide" evidence="2">
    <location>
        <begin position="1"/>
        <end position="21"/>
    </location>
</feature>
<dbReference type="SMART" id="SM00257">
    <property type="entry name" value="LysM"/>
    <property type="match status" value="2"/>
</dbReference>
<dbReference type="CDD" id="cd00118">
    <property type="entry name" value="LysM"/>
    <property type="match status" value="1"/>
</dbReference>
<dbReference type="InterPro" id="IPR036779">
    <property type="entry name" value="LysM_dom_sf"/>
</dbReference>
<feature type="compositionally biased region" description="Basic and acidic residues" evidence="1">
    <location>
        <begin position="43"/>
        <end position="68"/>
    </location>
</feature>
<dbReference type="GO" id="GO:0008932">
    <property type="term" value="F:lytic endotransglycosylase activity"/>
    <property type="evidence" value="ECO:0007669"/>
    <property type="project" value="TreeGrafter"/>
</dbReference>
<dbReference type="PANTHER" id="PTHR33734">
    <property type="entry name" value="LYSM DOMAIN-CONTAINING GPI-ANCHORED PROTEIN 2"/>
    <property type="match status" value="1"/>
</dbReference>
<dbReference type="InterPro" id="IPR018392">
    <property type="entry name" value="LysM"/>
</dbReference>
<dbReference type="Gene3D" id="3.10.350.10">
    <property type="entry name" value="LysM domain"/>
    <property type="match status" value="1"/>
</dbReference>
<reference evidence="4" key="1">
    <citation type="submission" date="2021-04" db="EMBL/GenBank/DDBJ databases">
        <title>Luteolibacter sp. 32A isolated from the skin of an Anderson's salamander (Ambystoma andersonii).</title>
        <authorList>
            <person name="Spergser J."/>
            <person name="Busse H.-J."/>
        </authorList>
    </citation>
    <scope>NUCLEOTIDE SEQUENCE</scope>
    <source>
        <strain evidence="4">32A</strain>
    </source>
</reference>
<keyword evidence="5" id="KW-1185">Reference proteome</keyword>
<organism evidence="4 5">
    <name type="scientific">Luteolibacter ambystomatis</name>
    <dbReference type="NCBI Taxonomy" id="2824561"/>
    <lineage>
        <taxon>Bacteria</taxon>
        <taxon>Pseudomonadati</taxon>
        <taxon>Verrucomicrobiota</taxon>
        <taxon>Verrucomicrobiia</taxon>
        <taxon>Verrucomicrobiales</taxon>
        <taxon>Verrucomicrobiaceae</taxon>
        <taxon>Luteolibacter</taxon>
    </lineage>
</organism>
<feature type="chain" id="PRO_5036827407" evidence="2">
    <location>
        <begin position="22"/>
        <end position="266"/>
    </location>
</feature>
<feature type="region of interest" description="Disordered" evidence="1">
    <location>
        <begin position="43"/>
        <end position="72"/>
    </location>
</feature>
<evidence type="ECO:0000313" key="4">
    <source>
        <dbReference type="EMBL" id="QUE52061.1"/>
    </source>
</evidence>
<evidence type="ECO:0000313" key="5">
    <source>
        <dbReference type="Proteomes" id="UP000676169"/>
    </source>
</evidence>
<protein>
    <submittedName>
        <fullName evidence="4">LysM peptidoglycan-binding domain-containing protein</fullName>
    </submittedName>
</protein>
<keyword evidence="2" id="KW-0732">Signal</keyword>
<feature type="compositionally biased region" description="Polar residues" evidence="1">
    <location>
        <begin position="170"/>
        <end position="180"/>
    </location>
</feature>
<dbReference type="PANTHER" id="PTHR33734:SF22">
    <property type="entry name" value="MEMBRANE-BOUND LYTIC MUREIN TRANSGLYCOSYLASE D"/>
    <property type="match status" value="1"/>
</dbReference>
<dbReference type="EMBL" id="CP073100">
    <property type="protein sequence ID" value="QUE52061.1"/>
    <property type="molecule type" value="Genomic_DNA"/>
</dbReference>
<dbReference type="KEGG" id="lamb:KBB96_04025"/>
<feature type="compositionally biased region" description="Pro residues" evidence="1">
    <location>
        <begin position="182"/>
        <end position="191"/>
    </location>
</feature>
<dbReference type="Proteomes" id="UP000676169">
    <property type="component" value="Chromosome"/>
</dbReference>
<feature type="domain" description="LysM" evidence="3">
    <location>
        <begin position="72"/>
        <end position="116"/>
    </location>
</feature>
<dbReference type="SUPFAM" id="SSF54106">
    <property type="entry name" value="LysM domain"/>
    <property type="match status" value="1"/>
</dbReference>
<dbReference type="RefSeq" id="WP_211632564.1">
    <property type="nucleotide sequence ID" value="NZ_CP073100.1"/>
</dbReference>
<feature type="region of interest" description="Disordered" evidence="1">
    <location>
        <begin position="113"/>
        <end position="215"/>
    </location>
</feature>
<sequence>MKATTLYATLALVLGAPAAFSKSELETLRERRLELDQRIRQLEQENSRLKDSKETAKPVAAEKTEKPAAKSGTYTVRAGDTLEKIARKTNCSTLALGKANGIKSETIIHPGQILKLPGSSATASNRPDNSKADAKEKESKAVAKKDTKDKEPKTEVAKQESKPAKEAPTLASNESKTISNPAPKPAAPQPKPEATAEASKTPAPTTGGGAKPPTIRSIIIQDETSYGSFASQHGTTAERLNDLNGLTLSTSTVLAKGSELYIPAQP</sequence>
<name>A0A975PG85_9BACT</name>
<dbReference type="Pfam" id="PF01476">
    <property type="entry name" value="LysM"/>
    <property type="match status" value="1"/>
</dbReference>
<gene>
    <name evidence="4" type="ORF">KBB96_04025</name>
</gene>